<proteinExistence type="predicted"/>
<protein>
    <submittedName>
        <fullName evidence="2">Universal stress protein</fullName>
    </submittedName>
</protein>
<keyword evidence="3" id="KW-1185">Reference proteome</keyword>
<dbReference type="SUPFAM" id="SSF52402">
    <property type="entry name" value="Adenine nucleotide alpha hydrolases-like"/>
    <property type="match status" value="1"/>
</dbReference>
<evidence type="ECO:0000313" key="2">
    <source>
        <dbReference type="EMBL" id="MBD2722157.1"/>
    </source>
</evidence>
<accession>A0ABR8JS82</accession>
<name>A0ABR8JS82_9BACT</name>
<dbReference type="Proteomes" id="UP000606003">
    <property type="component" value="Unassembled WGS sequence"/>
</dbReference>
<organism evidence="2 3">
    <name type="scientific">Hymenobacter armeniacus</name>
    <dbReference type="NCBI Taxonomy" id="2771358"/>
    <lineage>
        <taxon>Bacteria</taxon>
        <taxon>Pseudomonadati</taxon>
        <taxon>Bacteroidota</taxon>
        <taxon>Cytophagia</taxon>
        <taxon>Cytophagales</taxon>
        <taxon>Hymenobacteraceae</taxon>
        <taxon>Hymenobacter</taxon>
    </lineage>
</organism>
<dbReference type="RefSeq" id="WP_190923405.1">
    <property type="nucleotide sequence ID" value="NZ_JACXAC010000002.1"/>
</dbReference>
<dbReference type="Gene3D" id="3.40.50.12370">
    <property type="match status" value="1"/>
</dbReference>
<dbReference type="InterPro" id="IPR006016">
    <property type="entry name" value="UspA"/>
</dbReference>
<dbReference type="Pfam" id="PF00582">
    <property type="entry name" value="Usp"/>
    <property type="match status" value="1"/>
</dbReference>
<dbReference type="EMBL" id="JACXAC010000002">
    <property type="protein sequence ID" value="MBD2722157.1"/>
    <property type="molecule type" value="Genomic_DNA"/>
</dbReference>
<sequence>MDASIVMLGSPPTHDATQYAASLAQLLAARLLPATLAEGPAGSAAPPRLAVHCPAASADGLRPLPACEASSASGALLVLLPRPPAEQLARQAQRTLQASPLPVLVVPSPAAGRMPPRRIALAAEGEPFVVAQGLRTMHALLLTLPTRLTVLHAQRPHALYSGADALHAVQSCGLALRHLTIDACDVPAPDPAAGILAGVQQVAADLLVVPVRAHNRWGPGFAGSVTARVLAQSPVPVLLLPVNSVHEERQVA</sequence>
<feature type="domain" description="UspA" evidence="1">
    <location>
        <begin position="189"/>
        <end position="240"/>
    </location>
</feature>
<evidence type="ECO:0000259" key="1">
    <source>
        <dbReference type="Pfam" id="PF00582"/>
    </source>
</evidence>
<dbReference type="CDD" id="cd00293">
    <property type="entry name" value="USP-like"/>
    <property type="match status" value="1"/>
</dbReference>
<reference evidence="2 3" key="1">
    <citation type="submission" date="2020-09" db="EMBL/GenBank/DDBJ databases">
        <authorList>
            <person name="Kim M.K."/>
        </authorList>
    </citation>
    <scope>NUCLEOTIDE SEQUENCE [LARGE SCALE GENOMIC DNA]</scope>
    <source>
        <strain evidence="2 3">BT189</strain>
    </source>
</reference>
<comment type="caution">
    <text evidence="2">The sequence shown here is derived from an EMBL/GenBank/DDBJ whole genome shotgun (WGS) entry which is preliminary data.</text>
</comment>
<evidence type="ECO:0000313" key="3">
    <source>
        <dbReference type="Proteomes" id="UP000606003"/>
    </source>
</evidence>
<gene>
    <name evidence="2" type="ORF">IC234_08450</name>
</gene>